<dbReference type="UniPathway" id="UPA00148">
    <property type="reaction ID" value="UER00233"/>
</dbReference>
<dbReference type="InterPro" id="IPR029499">
    <property type="entry name" value="PduO-typ"/>
</dbReference>
<keyword evidence="1 4" id="KW-0808">Transferase</keyword>
<comment type="pathway">
    <text evidence="4">Cofactor biosynthesis; adenosylcobalamin biosynthesis; adenosylcobalamin from cob(II)yrinate a,c-diamide: step 2/7.</text>
</comment>
<reference evidence="6" key="1">
    <citation type="journal article" date="2014" name="Int. J. Syst. Evol. Microbiol.">
        <title>Complete genome sequence of Corynebacterium casei LMG S-19264T (=DSM 44701T), isolated from a smear-ripened cheese.</title>
        <authorList>
            <consortium name="US DOE Joint Genome Institute (JGI-PGF)"/>
            <person name="Walter F."/>
            <person name="Albersmeier A."/>
            <person name="Kalinowski J."/>
            <person name="Ruckert C."/>
        </authorList>
    </citation>
    <scope>NUCLEOTIDE SEQUENCE</scope>
    <source>
        <strain evidence="6">KCTC 12870</strain>
    </source>
</reference>
<dbReference type="Gene3D" id="1.20.1200.10">
    <property type="entry name" value="Cobalamin adenosyltransferase-like"/>
    <property type="match status" value="1"/>
</dbReference>
<keyword evidence="2 4" id="KW-0547">Nucleotide-binding</keyword>
<reference evidence="6" key="2">
    <citation type="submission" date="2020-09" db="EMBL/GenBank/DDBJ databases">
        <authorList>
            <person name="Sun Q."/>
            <person name="Kim S."/>
        </authorList>
    </citation>
    <scope>NUCLEOTIDE SEQUENCE</scope>
    <source>
        <strain evidence="6">KCTC 12870</strain>
    </source>
</reference>
<evidence type="ECO:0000256" key="4">
    <source>
        <dbReference type="RuleBase" id="RU366026"/>
    </source>
</evidence>
<dbReference type="NCBIfam" id="TIGR00636">
    <property type="entry name" value="PduO_Nterm"/>
    <property type="match status" value="1"/>
</dbReference>
<dbReference type="Proteomes" id="UP000642829">
    <property type="component" value="Unassembled WGS sequence"/>
</dbReference>
<protein>
    <recommendedName>
        <fullName evidence="4">Corrinoid adenosyltransferase</fullName>
        <ecNumber evidence="4">2.5.1.17</ecNumber>
    </recommendedName>
    <alternativeName>
        <fullName evidence="4">Cob(II)alamin adenosyltransferase</fullName>
    </alternativeName>
    <alternativeName>
        <fullName evidence="4">Cob(II)yrinic acid a,c-diamide adenosyltransferase</fullName>
    </alternativeName>
    <alternativeName>
        <fullName evidence="4">Cobinamide/cobalamin adenosyltransferase</fullName>
    </alternativeName>
</protein>
<dbReference type="Pfam" id="PF01923">
    <property type="entry name" value="Cob_adeno_trans"/>
    <property type="match status" value="1"/>
</dbReference>
<name>A0A8J3GEQ0_9BACT</name>
<dbReference type="InterPro" id="IPR036451">
    <property type="entry name" value="CblAdoTrfase-like_sf"/>
</dbReference>
<evidence type="ECO:0000256" key="3">
    <source>
        <dbReference type="ARBA" id="ARBA00022840"/>
    </source>
</evidence>
<dbReference type="EMBL" id="BMXG01000014">
    <property type="protein sequence ID" value="GHC05533.1"/>
    <property type="molecule type" value="Genomic_DNA"/>
</dbReference>
<dbReference type="SUPFAM" id="SSF89028">
    <property type="entry name" value="Cobalamin adenosyltransferase-like"/>
    <property type="match status" value="1"/>
</dbReference>
<evidence type="ECO:0000256" key="2">
    <source>
        <dbReference type="ARBA" id="ARBA00022741"/>
    </source>
</evidence>
<evidence type="ECO:0000256" key="1">
    <source>
        <dbReference type="ARBA" id="ARBA00022679"/>
    </source>
</evidence>
<dbReference type="InterPro" id="IPR016030">
    <property type="entry name" value="CblAdoTrfase-like"/>
</dbReference>
<comment type="catalytic activity">
    <reaction evidence="4">
        <text>2 cob(II)yrinate a,c diamide + reduced [electron-transfer flavoprotein] + 2 ATP = 2 adenosylcob(III)yrinate a,c-diamide + 2 triphosphate + oxidized [electron-transfer flavoprotein] + 3 H(+)</text>
        <dbReference type="Rhea" id="RHEA:11528"/>
        <dbReference type="Rhea" id="RHEA-COMP:10685"/>
        <dbReference type="Rhea" id="RHEA-COMP:10686"/>
        <dbReference type="ChEBI" id="CHEBI:15378"/>
        <dbReference type="ChEBI" id="CHEBI:18036"/>
        <dbReference type="ChEBI" id="CHEBI:30616"/>
        <dbReference type="ChEBI" id="CHEBI:57692"/>
        <dbReference type="ChEBI" id="CHEBI:58307"/>
        <dbReference type="ChEBI" id="CHEBI:58503"/>
        <dbReference type="ChEBI" id="CHEBI:58537"/>
        <dbReference type="EC" id="2.5.1.17"/>
    </reaction>
</comment>
<dbReference type="GO" id="GO:0008817">
    <property type="term" value="F:corrinoid adenosyltransferase activity"/>
    <property type="evidence" value="ECO:0007669"/>
    <property type="project" value="UniProtKB-UniRule"/>
</dbReference>
<accession>A0A8J3GEQ0</accession>
<evidence type="ECO:0000259" key="5">
    <source>
        <dbReference type="Pfam" id="PF01923"/>
    </source>
</evidence>
<dbReference type="EC" id="2.5.1.17" evidence="4"/>
<dbReference type="GO" id="GO:0005524">
    <property type="term" value="F:ATP binding"/>
    <property type="evidence" value="ECO:0007669"/>
    <property type="project" value="UniProtKB-UniRule"/>
</dbReference>
<dbReference type="AlphaFoldDB" id="A0A8J3GEQ0"/>
<evidence type="ECO:0000313" key="6">
    <source>
        <dbReference type="EMBL" id="GHC05533.1"/>
    </source>
</evidence>
<feature type="domain" description="Cobalamin adenosyltransferase-like" evidence="5">
    <location>
        <begin position="3"/>
        <end position="169"/>
    </location>
</feature>
<dbReference type="RefSeq" id="WP_189515281.1">
    <property type="nucleotide sequence ID" value="NZ_BMXG01000014.1"/>
</dbReference>
<keyword evidence="3 4" id="KW-0067">ATP-binding</keyword>
<dbReference type="GO" id="GO:0009236">
    <property type="term" value="P:cobalamin biosynthetic process"/>
    <property type="evidence" value="ECO:0007669"/>
    <property type="project" value="UniProtKB-UniRule"/>
</dbReference>
<comment type="caution">
    <text evidence="6">The sequence shown here is derived from an EMBL/GenBank/DDBJ whole genome shotgun (WGS) entry which is preliminary data.</text>
</comment>
<keyword evidence="4" id="KW-0169">Cobalamin biosynthesis</keyword>
<gene>
    <name evidence="6" type="ORF">GCM10007047_23070</name>
</gene>
<dbReference type="PANTHER" id="PTHR12213">
    <property type="entry name" value="CORRINOID ADENOSYLTRANSFERASE"/>
    <property type="match status" value="1"/>
</dbReference>
<comment type="similarity">
    <text evidence="4">Belongs to the Cob(I)alamin adenosyltransferase family.</text>
</comment>
<evidence type="ECO:0000313" key="7">
    <source>
        <dbReference type="Proteomes" id="UP000642829"/>
    </source>
</evidence>
<proteinExistence type="inferred from homology"/>
<comment type="catalytic activity">
    <reaction evidence="4">
        <text>2 cob(II)alamin + reduced [electron-transfer flavoprotein] + 2 ATP = 2 adenosylcob(III)alamin + 2 triphosphate + oxidized [electron-transfer flavoprotein] + 3 H(+)</text>
        <dbReference type="Rhea" id="RHEA:28671"/>
        <dbReference type="Rhea" id="RHEA-COMP:10685"/>
        <dbReference type="Rhea" id="RHEA-COMP:10686"/>
        <dbReference type="ChEBI" id="CHEBI:15378"/>
        <dbReference type="ChEBI" id="CHEBI:16304"/>
        <dbReference type="ChEBI" id="CHEBI:18036"/>
        <dbReference type="ChEBI" id="CHEBI:18408"/>
        <dbReference type="ChEBI" id="CHEBI:30616"/>
        <dbReference type="ChEBI" id="CHEBI:57692"/>
        <dbReference type="ChEBI" id="CHEBI:58307"/>
        <dbReference type="EC" id="2.5.1.17"/>
    </reaction>
</comment>
<dbReference type="PANTHER" id="PTHR12213:SF0">
    <property type="entry name" value="CORRINOID ADENOSYLTRANSFERASE MMAB"/>
    <property type="match status" value="1"/>
</dbReference>
<sequence length="174" mass="19168">MSIATKGGDQGTTALIYGRRVQKDHPRVCTYGTVDELTSALGLCRAHATSAPRREYIRTTQQELIGLMAELAVENDDQERYLAKAKHPITEANLARLDSMVGELEASSKGFNGWILPGENPAHAFFDQARTTCRRAERSVIALQSQGGTVRPIILQYLNRLADVLWLLGSEAID</sequence>
<organism evidence="6 7">
    <name type="scientific">Cerasicoccus arenae</name>
    <dbReference type="NCBI Taxonomy" id="424488"/>
    <lineage>
        <taxon>Bacteria</taxon>
        <taxon>Pseudomonadati</taxon>
        <taxon>Verrucomicrobiota</taxon>
        <taxon>Opitutia</taxon>
        <taxon>Puniceicoccales</taxon>
        <taxon>Cerasicoccaceae</taxon>
        <taxon>Cerasicoccus</taxon>
    </lineage>
</organism>
<keyword evidence="7" id="KW-1185">Reference proteome</keyword>